<name>A0A9P8LFJ5_9PEZI</name>
<feature type="domain" description="DUF6536" evidence="3">
    <location>
        <begin position="141"/>
        <end position="285"/>
    </location>
</feature>
<evidence type="ECO:0000256" key="1">
    <source>
        <dbReference type="SAM" id="MobiDB-lite"/>
    </source>
</evidence>
<keyword evidence="2" id="KW-1133">Transmembrane helix</keyword>
<feature type="transmembrane region" description="Helical" evidence="2">
    <location>
        <begin position="689"/>
        <end position="710"/>
    </location>
</feature>
<sequence>MSYSPYSPYTPYSPPSDGYGEGAARASRFRRSGSQENNNLSPDMRYGSHVSEPQSAWGSPGIGHLRGRTGARVGSGSEGEYEMPLIPGHSPGPSPRFGPEESRFGPEESTAQLLAYQPYETPTPHRETTSKRERWKFHGYTGLAIFVLLVNTIFTLIASIKYGLDSGIGTFYSGSCQLSKSTGVWTHLLINILGTLLLAASGYSMQCLCSPTREDVDRAHTRGNWLDIGVPSFRNLRRLGGRGRWWLWWCLLLSSVPLHLLYNSAIVETLAANEYIVAVVAEPFLSGAPWRVPLADTTEALTQIQKHASGFERLDPSECITAYGDQFILKRRDVVVVVSTDPPKPENSVLGYLNWTYGDMQNSWICGTNTSDSLILSTLPIDSFDCQTDTALADVANWFMASQNVRYCLSELVPERCKLQFSLHIMVVVILCNAVKVVCLAMTGRRMKARKLATLGDAVESFLVRPDAVTEGMCLVDMKEVVSGRWMGAEPMGQRLWQPKKEFWFRVSQKSWAACNFLCISALGLTGGLFSLGLNNLTTSEDISTLWSLGFGQINTGALIPMGDKPLLGAGGLLATSATANIPQVFLSMWYLAFSGVLTSMLVGKEWEQFADLRGRRQPLRVSAPKGGTQIGTHLLSFPWGYAVPILALSSALHWLASQSIFPARIEAFNRNGIKDLEGSIATCGYSPLAIIFFMVVLGIISIASIAVGLKRYGGGIPMAASCSVAISAGCHPPPYDRDPALKLLRWGVVETNDVVGHCSLTSGEVNAPVPGQ</sequence>
<dbReference type="Proteomes" id="UP000750711">
    <property type="component" value="Unassembled WGS sequence"/>
</dbReference>
<dbReference type="AlphaFoldDB" id="A0A9P8LFJ5"/>
<comment type="caution">
    <text evidence="4">The sequence shown here is derived from an EMBL/GenBank/DDBJ whole genome shotgun (WGS) entry which is preliminary data.</text>
</comment>
<feature type="transmembrane region" description="Helical" evidence="2">
    <location>
        <begin position="421"/>
        <end position="442"/>
    </location>
</feature>
<keyword evidence="2" id="KW-0812">Transmembrane</keyword>
<feature type="transmembrane region" description="Helical" evidence="2">
    <location>
        <begin position="635"/>
        <end position="657"/>
    </location>
</feature>
<dbReference type="EMBL" id="JAGHQM010000220">
    <property type="protein sequence ID" value="KAH0563315.1"/>
    <property type="molecule type" value="Genomic_DNA"/>
</dbReference>
<feature type="transmembrane region" description="Helical" evidence="2">
    <location>
        <begin position="140"/>
        <end position="164"/>
    </location>
</feature>
<evidence type="ECO:0000313" key="5">
    <source>
        <dbReference type="Proteomes" id="UP000750711"/>
    </source>
</evidence>
<feature type="transmembrane region" description="Helical" evidence="2">
    <location>
        <begin position="585"/>
        <end position="604"/>
    </location>
</feature>
<reference evidence="4" key="1">
    <citation type="submission" date="2021-03" db="EMBL/GenBank/DDBJ databases">
        <title>Comparative genomics and phylogenomic investigation of the class Geoglossomycetes provide insights into ecological specialization and systematics.</title>
        <authorList>
            <person name="Melie T."/>
            <person name="Pirro S."/>
            <person name="Miller A.N."/>
            <person name="Quandt A."/>
        </authorList>
    </citation>
    <scope>NUCLEOTIDE SEQUENCE</scope>
    <source>
        <strain evidence="4">CAQ_001_2017</strain>
    </source>
</reference>
<feature type="transmembrane region" description="Helical" evidence="2">
    <location>
        <begin position="245"/>
        <end position="262"/>
    </location>
</feature>
<evidence type="ECO:0000313" key="4">
    <source>
        <dbReference type="EMBL" id="KAH0563315.1"/>
    </source>
</evidence>
<dbReference type="PANTHER" id="PTHR35395">
    <property type="entry name" value="DUF6536 DOMAIN-CONTAINING PROTEIN"/>
    <property type="match status" value="1"/>
</dbReference>
<evidence type="ECO:0000256" key="2">
    <source>
        <dbReference type="SAM" id="Phobius"/>
    </source>
</evidence>
<feature type="region of interest" description="Disordered" evidence="1">
    <location>
        <begin position="1"/>
        <end position="104"/>
    </location>
</feature>
<organism evidence="4 5">
    <name type="scientific">Trichoglossum hirsutum</name>
    <dbReference type="NCBI Taxonomy" id="265104"/>
    <lineage>
        <taxon>Eukaryota</taxon>
        <taxon>Fungi</taxon>
        <taxon>Dikarya</taxon>
        <taxon>Ascomycota</taxon>
        <taxon>Pezizomycotina</taxon>
        <taxon>Geoglossomycetes</taxon>
        <taxon>Geoglossales</taxon>
        <taxon>Geoglossaceae</taxon>
        <taxon>Trichoglossum</taxon>
    </lineage>
</organism>
<feature type="transmembrane region" description="Helical" evidence="2">
    <location>
        <begin position="511"/>
        <end position="532"/>
    </location>
</feature>
<proteinExistence type="predicted"/>
<feature type="compositionally biased region" description="Low complexity" evidence="1">
    <location>
        <begin position="1"/>
        <end position="10"/>
    </location>
</feature>
<dbReference type="Pfam" id="PF20163">
    <property type="entry name" value="DUF6536"/>
    <property type="match status" value="1"/>
</dbReference>
<keyword evidence="5" id="KW-1185">Reference proteome</keyword>
<gene>
    <name evidence="4" type="ORF">GP486_002121</name>
</gene>
<keyword evidence="2" id="KW-0472">Membrane</keyword>
<protein>
    <recommendedName>
        <fullName evidence="3">DUF6536 domain-containing protein</fullName>
    </recommendedName>
</protein>
<accession>A0A9P8LFJ5</accession>
<feature type="transmembrane region" description="Helical" evidence="2">
    <location>
        <begin position="184"/>
        <end position="203"/>
    </location>
</feature>
<dbReference type="InterPro" id="IPR046623">
    <property type="entry name" value="DUF6536"/>
</dbReference>
<dbReference type="PANTHER" id="PTHR35395:SF1">
    <property type="entry name" value="DUF6536 DOMAIN-CONTAINING PROTEIN"/>
    <property type="match status" value="1"/>
</dbReference>
<feature type="non-terminal residue" evidence="4">
    <location>
        <position position="773"/>
    </location>
</feature>
<evidence type="ECO:0000259" key="3">
    <source>
        <dbReference type="Pfam" id="PF20163"/>
    </source>
</evidence>